<dbReference type="Gene3D" id="3.30.2320.80">
    <property type="match status" value="1"/>
</dbReference>
<dbReference type="RefSeq" id="WP_289545175.1">
    <property type="nucleotide sequence ID" value="NZ_JAUDDZ010000007.1"/>
</dbReference>
<feature type="binding site" evidence="4">
    <location>
        <position position="93"/>
    </location>
    <ligand>
        <name>Zn(2+)</name>
        <dbReference type="ChEBI" id="CHEBI:29105"/>
    </ligand>
</feature>
<evidence type="ECO:0000256" key="1">
    <source>
        <dbReference type="ARBA" id="ARBA00022596"/>
    </source>
</evidence>
<protein>
    <recommendedName>
        <fullName evidence="4">Hydrogenase maturation factor HypA</fullName>
    </recommendedName>
</protein>
<keyword evidence="2 4" id="KW-0479">Metal-binding</keyword>
<organism evidence="5 6">
    <name type="scientific">Enorma phocaeensis</name>
    <dbReference type="NCBI Taxonomy" id="1871019"/>
    <lineage>
        <taxon>Bacteria</taxon>
        <taxon>Bacillati</taxon>
        <taxon>Actinomycetota</taxon>
        <taxon>Coriobacteriia</taxon>
        <taxon>Coriobacteriales</taxon>
        <taxon>Coriobacteriaceae</taxon>
        <taxon>Enorma</taxon>
    </lineage>
</organism>
<keyword evidence="1 4" id="KW-0533">Nickel</keyword>
<dbReference type="Proteomes" id="UP001529421">
    <property type="component" value="Unassembled WGS sequence"/>
</dbReference>
<feature type="binding site" evidence="4">
    <location>
        <position position="90"/>
    </location>
    <ligand>
        <name>Zn(2+)</name>
        <dbReference type="ChEBI" id="CHEBI:29105"/>
    </ligand>
</feature>
<keyword evidence="3 4" id="KW-0862">Zinc</keyword>
<feature type="binding site" evidence="4">
    <location>
        <position position="2"/>
    </location>
    <ligand>
        <name>Ni(2+)</name>
        <dbReference type="ChEBI" id="CHEBI:49786"/>
    </ligand>
</feature>
<feature type="binding site" evidence="4">
    <location>
        <position position="77"/>
    </location>
    <ligand>
        <name>Zn(2+)</name>
        <dbReference type="ChEBI" id="CHEBI:29105"/>
    </ligand>
</feature>
<sequence length="118" mass="12884">MHELGIVDGVLSTVRSTVSHEGAKRALGVTLRIGDMTEVVRESLDFAWDVLREEDPLTADCVLTVEEVHPASVCRACGASFDHDTRHLRCPACGSGDTRLLHGRELDIVSVEIEDSDE</sequence>
<dbReference type="InterPro" id="IPR000688">
    <property type="entry name" value="HypA/HybF"/>
</dbReference>
<comment type="function">
    <text evidence="4">Involved in the maturation of [NiFe] hydrogenases. Required for nickel insertion into the metal center of the hydrogenase.</text>
</comment>
<evidence type="ECO:0000256" key="4">
    <source>
        <dbReference type="HAMAP-Rule" id="MF_00213"/>
    </source>
</evidence>
<dbReference type="PANTHER" id="PTHR34535">
    <property type="entry name" value="HYDROGENASE MATURATION FACTOR HYPA"/>
    <property type="match status" value="1"/>
</dbReference>
<accession>A0ABT7V9D2</accession>
<evidence type="ECO:0000256" key="3">
    <source>
        <dbReference type="ARBA" id="ARBA00022833"/>
    </source>
</evidence>
<evidence type="ECO:0000256" key="2">
    <source>
        <dbReference type="ARBA" id="ARBA00022723"/>
    </source>
</evidence>
<comment type="caution">
    <text evidence="5">The sequence shown here is derived from an EMBL/GenBank/DDBJ whole genome shotgun (WGS) entry which is preliminary data.</text>
</comment>
<gene>
    <name evidence="4" type="primary">hypA</name>
    <name evidence="5" type="ORF">QUW28_06350</name>
</gene>
<dbReference type="PANTHER" id="PTHR34535:SF3">
    <property type="entry name" value="HYDROGENASE MATURATION FACTOR HYPA"/>
    <property type="match status" value="1"/>
</dbReference>
<proteinExistence type="inferred from homology"/>
<dbReference type="PIRSF" id="PIRSF004761">
    <property type="entry name" value="Hydrgn_mat_HypA"/>
    <property type="match status" value="1"/>
</dbReference>
<evidence type="ECO:0000313" key="5">
    <source>
        <dbReference type="EMBL" id="MDM8275118.1"/>
    </source>
</evidence>
<evidence type="ECO:0000313" key="6">
    <source>
        <dbReference type="Proteomes" id="UP001529421"/>
    </source>
</evidence>
<comment type="similarity">
    <text evidence="4">Belongs to the HypA/HybF family.</text>
</comment>
<dbReference type="HAMAP" id="MF_00213">
    <property type="entry name" value="HypA_HybF"/>
    <property type="match status" value="1"/>
</dbReference>
<feature type="binding site" evidence="4">
    <location>
        <position position="74"/>
    </location>
    <ligand>
        <name>Zn(2+)</name>
        <dbReference type="ChEBI" id="CHEBI:29105"/>
    </ligand>
</feature>
<dbReference type="EMBL" id="JAUDDZ010000007">
    <property type="protein sequence ID" value="MDM8275118.1"/>
    <property type="molecule type" value="Genomic_DNA"/>
</dbReference>
<keyword evidence="6" id="KW-1185">Reference proteome</keyword>
<name>A0ABT7V9D2_9ACTN</name>
<dbReference type="Pfam" id="PF01155">
    <property type="entry name" value="HypA"/>
    <property type="match status" value="1"/>
</dbReference>
<reference evidence="6" key="1">
    <citation type="submission" date="2023-06" db="EMBL/GenBank/DDBJ databases">
        <title>Identification and characterization of horizontal gene transfer across gut microbiota members of farm animals based on homology search.</title>
        <authorList>
            <person name="Zeman M."/>
            <person name="Kubasova T."/>
            <person name="Jahodarova E."/>
            <person name="Nykrynova M."/>
            <person name="Rychlik I."/>
        </authorList>
    </citation>
    <scope>NUCLEOTIDE SEQUENCE [LARGE SCALE GENOMIC DNA]</scope>
    <source>
        <strain evidence="6">154_Feed</strain>
    </source>
</reference>